<sequence length="105" mass="12455">MKVYVQTNRKNMPYSVNGYAAMKGFEQMGFEIILFKSLDEVLPNMNREDIVVGGIQTVHRRLNQLKINSDEINYPESIRKYLGRKIWYSNIDTINRHPEFWPVFV</sequence>
<comment type="caution">
    <text evidence="1">The sequence shown here is derived from an EMBL/GenBank/DDBJ whole genome shotgun (WGS) entry which is preliminary data.</text>
</comment>
<dbReference type="AlphaFoldDB" id="A0A7X2MHM3"/>
<evidence type="ECO:0000313" key="1">
    <source>
        <dbReference type="EMBL" id="MSE09494.1"/>
    </source>
</evidence>
<protein>
    <submittedName>
        <fullName evidence="1">DUF4343 domain-containing protein</fullName>
    </submittedName>
</protein>
<name>A0A7X2MHM3_9LACO</name>
<evidence type="ECO:0000313" key="2">
    <source>
        <dbReference type="Proteomes" id="UP000467635"/>
    </source>
</evidence>
<gene>
    <name evidence="1" type="ORF">GKC33_12670</name>
</gene>
<dbReference type="Proteomes" id="UP000467635">
    <property type="component" value="Unassembled WGS sequence"/>
</dbReference>
<dbReference type="EMBL" id="WKKX01000917">
    <property type="protein sequence ID" value="MSE09494.1"/>
    <property type="molecule type" value="Genomic_DNA"/>
</dbReference>
<reference evidence="1 2" key="1">
    <citation type="submission" date="2019-11" db="EMBL/GenBank/DDBJ databases">
        <title>Draft Genome Sequence of Plant Growth-Promoting Rhizosphere-Associated Bacteria.</title>
        <authorList>
            <person name="Vasilyev I.Y."/>
            <person name="Radchenko V."/>
            <person name="Ilnitskaya E.V."/>
        </authorList>
    </citation>
    <scope>NUCLEOTIDE SEQUENCE [LARGE SCALE GENOMIC DNA]</scope>
    <source>
        <strain evidence="1 2">VRA_01-1sq_f</strain>
    </source>
</reference>
<organism evidence="1 2">
    <name type="scientific">Ligilactobacillus salivarius</name>
    <dbReference type="NCBI Taxonomy" id="1624"/>
    <lineage>
        <taxon>Bacteria</taxon>
        <taxon>Bacillati</taxon>
        <taxon>Bacillota</taxon>
        <taxon>Bacilli</taxon>
        <taxon>Lactobacillales</taxon>
        <taxon>Lactobacillaceae</taxon>
        <taxon>Ligilactobacillus</taxon>
    </lineage>
</organism>
<proteinExistence type="predicted"/>
<feature type="non-terminal residue" evidence="1">
    <location>
        <position position="105"/>
    </location>
</feature>
<accession>A0A7X2MHM3</accession>